<proteinExistence type="predicted"/>
<evidence type="ECO:0000256" key="9">
    <source>
        <dbReference type="SAM" id="Coils"/>
    </source>
</evidence>
<evidence type="ECO:0000256" key="10">
    <source>
        <dbReference type="SAM" id="Phobius"/>
    </source>
</evidence>
<evidence type="ECO:0000313" key="11">
    <source>
        <dbReference type="EMBL" id="KAF0739121.1"/>
    </source>
</evidence>
<evidence type="ECO:0000256" key="7">
    <source>
        <dbReference type="ARBA" id="ARBA00023065"/>
    </source>
</evidence>
<dbReference type="PANTHER" id="PTHR13890:SF0">
    <property type="entry name" value="MAGNESIUM TRANSPORTER MRS2 HOMOLOG, MITOCHONDRIAL"/>
    <property type="match status" value="1"/>
</dbReference>
<dbReference type="Gene3D" id="2.40.128.330">
    <property type="match status" value="2"/>
</dbReference>
<comment type="caution">
    <text evidence="11">The sequence shown here is derived from an EMBL/GenBank/DDBJ whole genome shotgun (WGS) entry which is preliminary data.</text>
</comment>
<gene>
    <name evidence="11" type="ORF">Ae201684_005295</name>
</gene>
<protein>
    <recommendedName>
        <fullName evidence="13">Magnesium transporter</fullName>
    </recommendedName>
</protein>
<keyword evidence="7" id="KW-0406">Ion transport</keyword>
<dbReference type="AlphaFoldDB" id="A0A6G0XG02"/>
<feature type="transmembrane region" description="Helical" evidence="10">
    <location>
        <begin position="800"/>
        <end position="823"/>
    </location>
</feature>
<dbReference type="CDD" id="cd12823">
    <property type="entry name" value="Mrs2_Mfm1p-like"/>
    <property type="match status" value="2"/>
</dbReference>
<dbReference type="EMBL" id="VJMJ01000067">
    <property type="protein sequence ID" value="KAF0739121.1"/>
    <property type="molecule type" value="Genomic_DNA"/>
</dbReference>
<reference evidence="11 12" key="1">
    <citation type="submission" date="2019-07" db="EMBL/GenBank/DDBJ databases">
        <title>Genomics analysis of Aphanomyces spp. identifies a new class of oomycete effector associated with host adaptation.</title>
        <authorList>
            <person name="Gaulin E."/>
        </authorList>
    </citation>
    <scope>NUCLEOTIDE SEQUENCE [LARGE SCALE GENOMIC DNA]</scope>
    <source>
        <strain evidence="11 12">ATCC 201684</strain>
    </source>
</reference>
<evidence type="ECO:0000256" key="5">
    <source>
        <dbReference type="ARBA" id="ARBA00022946"/>
    </source>
</evidence>
<keyword evidence="6 10" id="KW-1133">Transmembrane helix</keyword>
<evidence type="ECO:0008006" key="13">
    <source>
        <dbReference type="Google" id="ProtNLM"/>
    </source>
</evidence>
<evidence type="ECO:0000313" key="12">
    <source>
        <dbReference type="Proteomes" id="UP000481153"/>
    </source>
</evidence>
<dbReference type="GO" id="GO:0015095">
    <property type="term" value="F:magnesium ion transmembrane transporter activity"/>
    <property type="evidence" value="ECO:0007669"/>
    <property type="project" value="TreeGrafter"/>
</dbReference>
<name>A0A6G0XG02_9STRA</name>
<evidence type="ECO:0000256" key="6">
    <source>
        <dbReference type="ARBA" id="ARBA00022989"/>
    </source>
</evidence>
<comment type="subcellular location">
    <subcellularLocation>
        <location evidence="1">Membrane</location>
        <topology evidence="1">Multi-pass membrane protein</topology>
    </subcellularLocation>
</comment>
<dbReference type="VEuPathDB" id="FungiDB:AeMF1_010983"/>
<feature type="coiled-coil region" evidence="9">
    <location>
        <begin position="662"/>
        <end position="689"/>
    </location>
</feature>
<keyword evidence="12" id="KW-1185">Reference proteome</keyword>
<evidence type="ECO:0000256" key="2">
    <source>
        <dbReference type="ARBA" id="ARBA00022448"/>
    </source>
</evidence>
<feature type="transmembrane region" description="Helical" evidence="10">
    <location>
        <begin position="332"/>
        <end position="357"/>
    </location>
</feature>
<accession>A0A6G0XG02</accession>
<evidence type="ECO:0000256" key="1">
    <source>
        <dbReference type="ARBA" id="ARBA00004141"/>
    </source>
</evidence>
<keyword evidence="2" id="KW-0813">Transport</keyword>
<evidence type="ECO:0000256" key="8">
    <source>
        <dbReference type="ARBA" id="ARBA00023136"/>
    </source>
</evidence>
<keyword evidence="9" id="KW-0175">Coiled coil</keyword>
<dbReference type="GO" id="GO:0016020">
    <property type="term" value="C:membrane"/>
    <property type="evidence" value="ECO:0007669"/>
    <property type="project" value="UniProtKB-SubCell"/>
</dbReference>
<evidence type="ECO:0000256" key="4">
    <source>
        <dbReference type="ARBA" id="ARBA00022842"/>
    </source>
</evidence>
<dbReference type="InterPro" id="IPR039204">
    <property type="entry name" value="MRS2-like"/>
</dbReference>
<keyword evidence="4" id="KW-0460">Magnesium</keyword>
<dbReference type="Proteomes" id="UP000481153">
    <property type="component" value="Unassembled WGS sequence"/>
</dbReference>
<evidence type="ECO:0000256" key="3">
    <source>
        <dbReference type="ARBA" id="ARBA00022692"/>
    </source>
</evidence>
<feature type="transmembrane region" description="Helical" evidence="10">
    <location>
        <begin position="761"/>
        <end position="788"/>
    </location>
</feature>
<keyword evidence="8 10" id="KW-0472">Membrane</keyword>
<keyword evidence="3 10" id="KW-0812">Transmembrane</keyword>
<keyword evidence="5" id="KW-0809">Transit peptide</keyword>
<organism evidence="11 12">
    <name type="scientific">Aphanomyces euteiches</name>
    <dbReference type="NCBI Taxonomy" id="100861"/>
    <lineage>
        <taxon>Eukaryota</taxon>
        <taxon>Sar</taxon>
        <taxon>Stramenopiles</taxon>
        <taxon>Oomycota</taxon>
        <taxon>Saprolegniomycetes</taxon>
        <taxon>Saprolegniales</taxon>
        <taxon>Verrucalvaceae</taxon>
        <taxon>Aphanomyces</taxon>
    </lineage>
</organism>
<dbReference type="Pfam" id="PF22099">
    <property type="entry name" value="MRS2-like"/>
    <property type="match status" value="2"/>
</dbReference>
<dbReference type="Gene3D" id="1.20.58.340">
    <property type="entry name" value="Magnesium transport protein CorA, transmembrane region"/>
    <property type="match status" value="2"/>
</dbReference>
<sequence length="830" mass="92799">MEMPFLRTCHSGGYSQDTIIVPDLLGNRHRGILHSAEPSSRNGKRLALRFHIDGEVTYQEVARADIFKMVQTNVEQMLKLHNQLSTAPEGPHIERRKSISSDVPCLNMRDIRKLDSIFSISTEPSLTVRRQVILVNADPIRAVILKDNCLVFLPDGADSLISMMKQAFKDTYQGGDDAGGQAFEFNALEAILSTLTKILATDCNKIIPIANATLDILIKQTQSGELETLRKLKNVVSELESQVNGIRRILFNVLEDEVTLHAFYLTKLFHTPHLGRAENDNWNFDSEYVEAMLESYLQEFYGQQAKIELVLSSIQNTESVVMMKLDAMRNSLLTVELSLTTMTAFVTMSTFVTGGFGMNLNSTIQDMLGIFYVTFGLCFAFPFVMYFLSSRYLRRRGIKLLGGRMASAPPPSPIKSTLDSSPWVQVHGGALKEIVTADMLPVRPNPLARDLQDSFSKTGLQDVLKFDINGNATMLRMRRADVLKMTQQAAAQLHSPGAGAVVEVSSSSVLPPIPPSKPVIPTLARLVSPPHSSVSDAQPVHMRDLRKLDYAFVESYEPSIVVRKQAILVNADPIRSVIMRDFCLMFVPDKTHPLVGLLKDKFKEPQGDDDVEMAFEFRALEAILSTVCKFLADDFERMAPIVNSSLERLASAQMSSGELETLRTLKNAMNEFESQVNGLRRVLMEILDNEVDLHLLYLTQLHSNPVMLNELWSFDAEEAESLLEVYLQDIHNTKTKVALMVHRIHNTESVVMLKMDAVRNYLLTADMIFTLIMVCLTFGMFVTAAFGMNLTSGLEQTPGAFMAVIFITVIFSLVTVYVGVAFFRKRGVLI</sequence>
<feature type="transmembrane region" description="Helical" evidence="10">
    <location>
        <begin position="369"/>
        <end position="389"/>
    </location>
</feature>
<dbReference type="PANTHER" id="PTHR13890">
    <property type="entry name" value="RNA SPLICING PROTEIN MRS2, MITOCHONDRIAL"/>
    <property type="match status" value="1"/>
</dbReference>